<dbReference type="EMBL" id="AYYO01000001">
    <property type="protein sequence ID" value="KRM56651.1"/>
    <property type="molecule type" value="Genomic_DNA"/>
</dbReference>
<dbReference type="STRING" id="1291052.FC18_GL001784"/>
<organism evidence="3 4">
    <name type="scientific">Lacticaseibacillus sharpeae JCM 1186 = DSM 20505</name>
    <dbReference type="NCBI Taxonomy" id="1291052"/>
    <lineage>
        <taxon>Bacteria</taxon>
        <taxon>Bacillati</taxon>
        <taxon>Bacillota</taxon>
        <taxon>Bacilli</taxon>
        <taxon>Lactobacillales</taxon>
        <taxon>Lactobacillaceae</taxon>
        <taxon>Lacticaseibacillus</taxon>
    </lineage>
</organism>
<proteinExistence type="predicted"/>
<protein>
    <recommendedName>
        <fullName evidence="2">Pesticidal crystal protein Cry22Aa Ig-like domain-containing protein</fullName>
    </recommendedName>
</protein>
<evidence type="ECO:0000256" key="1">
    <source>
        <dbReference type="SAM" id="MobiDB-lite"/>
    </source>
</evidence>
<feature type="region of interest" description="Disordered" evidence="1">
    <location>
        <begin position="1"/>
        <end position="29"/>
    </location>
</feature>
<sequence length="461" mass="47631">MNIKSKSVRKSDKSSGFVEKKADKTKDDATNDVLNEALGSSSQSGQTIDDIIQTALGGDGDTDNGLAVLGGDLDNQLAAADALLTSGKTNKLVALADQAVKEDTPTTDTSIVDTNTNATPDGDGNTGSNGGTTGTPDDGGNTGSGTDTPVTPPISGNTNMRPILQVPGNKTVVAGSAFDPFDGVNAYDAEDGDLNGGVVVDGKLDTDKPGTYNLTYSVFDSQGREVMASRTITVINTAPTLGNSSSNQIDIGSDFDPMAGIKSNDKQDGNLTDKVKVTGSVDTSKAGTYELTYTVTDTNGTTSTLHRKVTVAIKDAEFSGVSDTTIEAGTSFDANEGVSVADKYDETNTAFSVDGTINPAKLGKQALTYSHTDKWGHTTSATRTITVTPEKPELTVDDFTVAVGADAALHSHATATSKHGDATVTTTGDVDTTQPGSYEVKFTATDKFKQTVTKTVTVTVE</sequence>
<keyword evidence="4" id="KW-1185">Reference proteome</keyword>
<dbReference type="InterPro" id="IPR032179">
    <property type="entry name" value="Cry22Aa_Ig-like"/>
</dbReference>
<accession>A0A0R1ZX07</accession>
<dbReference type="AlphaFoldDB" id="A0A0R1ZX07"/>
<reference evidence="3 4" key="1">
    <citation type="journal article" date="2015" name="Genome Announc.">
        <title>Expanding the biotechnology potential of lactobacilli through comparative genomics of 213 strains and associated genera.</title>
        <authorList>
            <person name="Sun Z."/>
            <person name="Harris H.M."/>
            <person name="McCann A."/>
            <person name="Guo C."/>
            <person name="Argimon S."/>
            <person name="Zhang W."/>
            <person name="Yang X."/>
            <person name="Jeffery I.B."/>
            <person name="Cooney J.C."/>
            <person name="Kagawa T.F."/>
            <person name="Liu W."/>
            <person name="Song Y."/>
            <person name="Salvetti E."/>
            <person name="Wrobel A."/>
            <person name="Rasinkangas P."/>
            <person name="Parkhill J."/>
            <person name="Rea M.C."/>
            <person name="O'Sullivan O."/>
            <person name="Ritari J."/>
            <person name="Douillard F.P."/>
            <person name="Paul Ross R."/>
            <person name="Yang R."/>
            <person name="Briner A.E."/>
            <person name="Felis G.E."/>
            <person name="de Vos W.M."/>
            <person name="Barrangou R."/>
            <person name="Klaenhammer T.R."/>
            <person name="Caufield P.W."/>
            <person name="Cui Y."/>
            <person name="Zhang H."/>
            <person name="O'Toole P.W."/>
        </authorList>
    </citation>
    <scope>NUCLEOTIDE SEQUENCE [LARGE SCALE GENOMIC DNA]</scope>
    <source>
        <strain evidence="3 4">DSM 20505</strain>
    </source>
</reference>
<evidence type="ECO:0000313" key="4">
    <source>
        <dbReference type="Proteomes" id="UP000051679"/>
    </source>
</evidence>
<gene>
    <name evidence="3" type="ORF">FC18_GL001784</name>
</gene>
<name>A0A0R1ZX07_9LACO</name>
<dbReference type="Proteomes" id="UP000051679">
    <property type="component" value="Unassembled WGS sequence"/>
</dbReference>
<evidence type="ECO:0000313" key="3">
    <source>
        <dbReference type="EMBL" id="KRM56651.1"/>
    </source>
</evidence>
<feature type="compositionally biased region" description="Basic and acidic residues" evidence="1">
    <location>
        <begin position="9"/>
        <end position="29"/>
    </location>
</feature>
<dbReference type="Gene3D" id="2.60.40.10">
    <property type="entry name" value="Immunoglobulins"/>
    <property type="match status" value="4"/>
</dbReference>
<comment type="caution">
    <text evidence="3">The sequence shown here is derived from an EMBL/GenBank/DDBJ whole genome shotgun (WGS) entry which is preliminary data.</text>
</comment>
<feature type="domain" description="Pesticidal crystal protein Cry22Aa Ig-like" evidence="2">
    <location>
        <begin position="317"/>
        <end position="387"/>
    </location>
</feature>
<feature type="domain" description="Pesticidal crystal protein Cry22Aa Ig-like" evidence="2">
    <location>
        <begin position="411"/>
        <end position="458"/>
    </location>
</feature>
<evidence type="ECO:0000259" key="2">
    <source>
        <dbReference type="Pfam" id="PF16403"/>
    </source>
</evidence>
<feature type="compositionally biased region" description="Low complexity" evidence="1">
    <location>
        <begin position="134"/>
        <end position="149"/>
    </location>
</feature>
<dbReference type="Pfam" id="PF16403">
    <property type="entry name" value="Bact_surface_Ig-like"/>
    <property type="match status" value="4"/>
</dbReference>
<feature type="compositionally biased region" description="Gly residues" evidence="1">
    <location>
        <begin position="124"/>
        <end position="133"/>
    </location>
</feature>
<feature type="domain" description="Pesticidal crystal protein Cry22Aa Ig-like" evidence="2">
    <location>
        <begin position="241"/>
        <end position="311"/>
    </location>
</feature>
<feature type="compositionally biased region" description="Polar residues" evidence="1">
    <location>
        <begin position="106"/>
        <end position="118"/>
    </location>
</feature>
<dbReference type="InterPro" id="IPR013783">
    <property type="entry name" value="Ig-like_fold"/>
</dbReference>
<feature type="region of interest" description="Disordered" evidence="1">
    <location>
        <begin position="101"/>
        <end position="163"/>
    </location>
</feature>
<dbReference type="PATRIC" id="fig|1291052.5.peg.1837"/>
<feature type="domain" description="Pesticidal crystal protein Cry22Aa Ig-like" evidence="2">
    <location>
        <begin position="171"/>
        <end position="234"/>
    </location>
</feature>